<protein>
    <submittedName>
        <fullName evidence="2">Uncharacterized protein</fullName>
    </submittedName>
</protein>
<name>A0A6J4LVC6_9ACTN</name>
<feature type="non-terminal residue" evidence="2">
    <location>
        <position position="56"/>
    </location>
</feature>
<feature type="region of interest" description="Disordered" evidence="1">
    <location>
        <begin position="1"/>
        <end position="56"/>
    </location>
</feature>
<feature type="non-terminal residue" evidence="2">
    <location>
        <position position="1"/>
    </location>
</feature>
<evidence type="ECO:0000256" key="1">
    <source>
        <dbReference type="SAM" id="MobiDB-lite"/>
    </source>
</evidence>
<accession>A0A6J4LVC6</accession>
<organism evidence="2">
    <name type="scientific">uncultured Nocardioidaceae bacterium</name>
    <dbReference type="NCBI Taxonomy" id="253824"/>
    <lineage>
        <taxon>Bacteria</taxon>
        <taxon>Bacillati</taxon>
        <taxon>Actinomycetota</taxon>
        <taxon>Actinomycetes</taxon>
        <taxon>Propionibacteriales</taxon>
        <taxon>Nocardioidaceae</taxon>
        <taxon>environmental samples</taxon>
    </lineage>
</organism>
<reference evidence="2" key="1">
    <citation type="submission" date="2020-02" db="EMBL/GenBank/DDBJ databases">
        <authorList>
            <person name="Meier V. D."/>
        </authorList>
    </citation>
    <scope>NUCLEOTIDE SEQUENCE</scope>
    <source>
        <strain evidence="2">AVDCRST_MAG72</strain>
    </source>
</reference>
<sequence length="56" mass="6237">GRGPERLGACPTSVSGLRRRTQQPPTRRGGTDGEDRTQAPRAQEEDRQPRQAPERL</sequence>
<proteinExistence type="predicted"/>
<dbReference type="AlphaFoldDB" id="A0A6J4LVC6"/>
<evidence type="ECO:0000313" key="2">
    <source>
        <dbReference type="EMBL" id="CAA9343039.1"/>
    </source>
</evidence>
<gene>
    <name evidence="2" type="ORF">AVDCRST_MAG72-950</name>
</gene>
<dbReference type="EMBL" id="CADCUJ010000043">
    <property type="protein sequence ID" value="CAA9343039.1"/>
    <property type="molecule type" value="Genomic_DNA"/>
</dbReference>
<feature type="compositionally biased region" description="Basic and acidic residues" evidence="1">
    <location>
        <begin position="29"/>
        <end position="56"/>
    </location>
</feature>